<accession>A0A0V8QCW6</accession>
<dbReference type="RefSeq" id="WP_058353323.1">
    <property type="nucleotide sequence ID" value="NZ_CABMMD010000173.1"/>
</dbReference>
<evidence type="ECO:0000313" key="3">
    <source>
        <dbReference type="Proteomes" id="UP000054874"/>
    </source>
</evidence>
<keyword evidence="3" id="KW-1185">Reference proteome</keyword>
<dbReference type="EMBL" id="LNAM01000173">
    <property type="protein sequence ID" value="KSV58429.1"/>
    <property type="molecule type" value="Genomic_DNA"/>
</dbReference>
<organism evidence="2 3">
    <name type="scientific">Acetivibrio ethanolgignens</name>
    <dbReference type="NCBI Taxonomy" id="290052"/>
    <lineage>
        <taxon>Bacteria</taxon>
        <taxon>Bacillati</taxon>
        <taxon>Bacillota</taxon>
        <taxon>Clostridia</taxon>
        <taxon>Eubacteriales</taxon>
        <taxon>Oscillospiraceae</taxon>
        <taxon>Acetivibrio</taxon>
    </lineage>
</organism>
<evidence type="ECO:0000256" key="1">
    <source>
        <dbReference type="SAM" id="Phobius"/>
    </source>
</evidence>
<sequence length="837" mass="93348">MKKKRRLLTGIWLLAFAAALILGGCGKTTTISEEIDQTAEPEATPAVFQGGSLTLSIDYGYDKYVKNGRYMRVLADITNEGADFSGALQVIIPSHSREKFMYQKEVSLAAGETKRLEMAVPVGSSANRYNFLLADKEENVVAKKTVKAYVYRESTFFTGILTDDIQGLSYLSDNQMKTFYLEADTFPEDVMGLDSLDILIINDFNTDQLNEKQYEAVKNFVMQGGTLVLGSGSTGVKTLAVFDDSFLTGTMGEVFSKDTTFGLNEERLQEIKTQFLEETLEQQTSAPEENSLNQLTVNAIKKDILDIHLEGATTLVKEDDVVLLEGLYKGKGRVLLSTMDLGLDTGLWNTIGREIAEKIADNVSISRRVRIDEETQGNDYSYLKHSVVDMVDEDKIPKVGKYIVVLLVYVLLIGPPLYIVLKKLDKRNLIWVIIPAFSVLFGSFIYGIGGQTRQDDPYIGFLTINTQNNGILNQETIFGVTAPYNDDYDLNFSSDKNIVPEVEINNYYHSSTTVSEDSSYNIAVKYGGSTTQIRVRDYPAFETVYFNMTSSEPAAGEVASSLSFDEWKITGGVTNRLGYDLKQAVLYAYGVIYPLGDLEQGQSVTLDEKESILTINPGGIYNNDLLTKISGGSPYGHPKGQRTENVRWYYAYEYMLSKMVSRADQGCYLIGFSENAESEFLEETGLDTNGASMTVAEVPVDLTGELGTLIPRVDVYMQNVDGAYNMGGRYIYEDSLSMDLQFGSDERITRLVYSEELNYEFKQISYPNTFAGEILGYNYTTGEYDILFESEQAGSVDIRPYLSEDNRVRLSIRPDAAVIQNYGQVVMPVLSAVKEER</sequence>
<dbReference type="Gene3D" id="3.40.50.880">
    <property type="match status" value="1"/>
</dbReference>
<keyword evidence="1" id="KW-0812">Transmembrane</keyword>
<gene>
    <name evidence="2" type="ORF">ASU35_12995</name>
</gene>
<dbReference type="InterPro" id="IPR029062">
    <property type="entry name" value="Class_I_gatase-like"/>
</dbReference>
<dbReference type="STRING" id="290052.ASU35_12995"/>
<comment type="caution">
    <text evidence="2">The sequence shown here is derived from an EMBL/GenBank/DDBJ whole genome shotgun (WGS) entry which is preliminary data.</text>
</comment>
<protein>
    <submittedName>
        <fullName evidence="2">Uncharacterized protein</fullName>
    </submittedName>
</protein>
<feature type="transmembrane region" description="Helical" evidence="1">
    <location>
        <begin position="402"/>
        <end position="421"/>
    </location>
</feature>
<dbReference type="Proteomes" id="UP000054874">
    <property type="component" value="Unassembled WGS sequence"/>
</dbReference>
<dbReference type="SUPFAM" id="SSF52317">
    <property type="entry name" value="Class I glutamine amidotransferase-like"/>
    <property type="match status" value="1"/>
</dbReference>
<name>A0A0V8QCW6_9FIRM</name>
<dbReference type="OrthoDB" id="137965at2"/>
<reference evidence="2 3" key="1">
    <citation type="submission" date="2015-11" db="EMBL/GenBank/DDBJ databases">
        <title>Butyribacter intestini gen. nov., sp. nov., a butyric acid-producing bacterium of the family Lachnospiraceae isolated from the human faeces.</title>
        <authorList>
            <person name="Zou Y."/>
            <person name="Xue W."/>
            <person name="Luo G."/>
            <person name="Lv M."/>
        </authorList>
    </citation>
    <scope>NUCLEOTIDE SEQUENCE [LARGE SCALE GENOMIC DNA]</scope>
    <source>
        <strain evidence="2 3">ACET-33324</strain>
    </source>
</reference>
<proteinExistence type="predicted"/>
<keyword evidence="1" id="KW-0472">Membrane</keyword>
<keyword evidence="1" id="KW-1133">Transmembrane helix</keyword>
<feature type="transmembrane region" description="Helical" evidence="1">
    <location>
        <begin position="428"/>
        <end position="449"/>
    </location>
</feature>
<dbReference type="PROSITE" id="PS51257">
    <property type="entry name" value="PROKAR_LIPOPROTEIN"/>
    <property type="match status" value="1"/>
</dbReference>
<evidence type="ECO:0000313" key="2">
    <source>
        <dbReference type="EMBL" id="KSV58429.1"/>
    </source>
</evidence>
<dbReference type="AlphaFoldDB" id="A0A0V8QCW6"/>